<gene>
    <name evidence="3" type="primary">LOC104699642</name>
</gene>
<dbReference type="PANTHER" id="PTHR37172:SF3">
    <property type="entry name" value="TRANSMEMBRANE PROTEIN"/>
    <property type="match status" value="1"/>
</dbReference>
<feature type="transmembrane region" description="Helical" evidence="1">
    <location>
        <begin position="114"/>
        <end position="134"/>
    </location>
</feature>
<keyword evidence="1" id="KW-0812">Transmembrane</keyword>
<dbReference type="GeneID" id="104699642"/>
<evidence type="ECO:0000256" key="1">
    <source>
        <dbReference type="SAM" id="Phobius"/>
    </source>
</evidence>
<dbReference type="Proteomes" id="UP000694864">
    <property type="component" value="Chromosome 7"/>
</dbReference>
<keyword evidence="2" id="KW-1185">Reference proteome</keyword>
<feature type="transmembrane region" description="Helical" evidence="1">
    <location>
        <begin position="149"/>
        <end position="167"/>
    </location>
</feature>
<dbReference type="RefSeq" id="XP_010413282.1">
    <property type="nucleotide sequence ID" value="XM_010414980.2"/>
</dbReference>
<feature type="transmembrane region" description="Helical" evidence="1">
    <location>
        <begin position="72"/>
        <end position="93"/>
    </location>
</feature>
<accession>A0ABM0SM59</accession>
<reference evidence="3" key="2">
    <citation type="submission" date="2025-08" db="UniProtKB">
        <authorList>
            <consortium name="RefSeq"/>
        </authorList>
    </citation>
    <scope>IDENTIFICATION</scope>
    <source>
        <tissue evidence="3">Leaf</tissue>
    </source>
</reference>
<keyword evidence="1" id="KW-0472">Membrane</keyword>
<reference evidence="2" key="1">
    <citation type="journal article" date="2014" name="Nat. Commun.">
        <title>The emerging biofuel crop Camelina sativa retains a highly undifferentiated hexaploid genome structure.</title>
        <authorList>
            <person name="Kagale S."/>
            <person name="Koh C."/>
            <person name="Nixon J."/>
            <person name="Bollina V."/>
            <person name="Clarke W.E."/>
            <person name="Tuteja R."/>
            <person name="Spillane C."/>
            <person name="Robinson S.J."/>
            <person name="Links M.G."/>
            <person name="Clarke C."/>
            <person name="Higgins E.E."/>
            <person name="Huebert T."/>
            <person name="Sharpe A.G."/>
            <person name="Parkin I.A."/>
        </authorList>
    </citation>
    <scope>NUCLEOTIDE SEQUENCE [LARGE SCALE GENOMIC DNA]</scope>
    <source>
        <strain evidence="2">cv. DH55</strain>
    </source>
</reference>
<organism evidence="2 3">
    <name type="scientific">Camelina sativa</name>
    <name type="common">False flax</name>
    <name type="synonym">Myagrum sativum</name>
    <dbReference type="NCBI Taxonomy" id="90675"/>
    <lineage>
        <taxon>Eukaryota</taxon>
        <taxon>Viridiplantae</taxon>
        <taxon>Streptophyta</taxon>
        <taxon>Embryophyta</taxon>
        <taxon>Tracheophyta</taxon>
        <taxon>Spermatophyta</taxon>
        <taxon>Magnoliopsida</taxon>
        <taxon>eudicotyledons</taxon>
        <taxon>Gunneridae</taxon>
        <taxon>Pentapetalae</taxon>
        <taxon>rosids</taxon>
        <taxon>malvids</taxon>
        <taxon>Brassicales</taxon>
        <taxon>Brassicaceae</taxon>
        <taxon>Camelineae</taxon>
        <taxon>Camelina</taxon>
    </lineage>
</organism>
<evidence type="ECO:0000313" key="3">
    <source>
        <dbReference type="RefSeq" id="XP_010413282.1"/>
    </source>
</evidence>
<keyword evidence="1" id="KW-1133">Transmembrane helix</keyword>
<sequence>MSTNMTGGERRWREAEELVIEQFRLITTTLLSLLFPLSFLLLSRLSSAAFILSLPSPPRENPDSFFLNTIHALLYAVVSIVTVHTLIHSCLITKIRPSADTNRTISFYYPRVSIAWVFLLILQFAVGLGFRVTISKGVNGVVNGNNHNFLTRLLFFFGLHEATIQWYRMIVKTVVESGFGRREEETTVVERVALAASCGALWWWKLRDEIEALVGVTEVKRALMLLLSIDVVDLNTSLVDLGTVDFVNWWLYNMIVTIGVVRILKGCIRIGMILLFEQAKIPRGISPSGVNDDINQGDNQV</sequence>
<name>A0ABM0SM59_CAMSA</name>
<protein>
    <submittedName>
        <fullName evidence="3">Uncharacterized protein LOC104699642</fullName>
    </submittedName>
</protein>
<dbReference type="PANTHER" id="PTHR37172">
    <property type="entry name" value="TRANSMEMBRANE PROTEIN"/>
    <property type="match status" value="1"/>
</dbReference>
<proteinExistence type="predicted"/>
<evidence type="ECO:0000313" key="2">
    <source>
        <dbReference type="Proteomes" id="UP000694864"/>
    </source>
</evidence>